<evidence type="ECO:0008006" key="2">
    <source>
        <dbReference type="Google" id="ProtNLM"/>
    </source>
</evidence>
<comment type="caution">
    <text evidence="1">The sequence shown here is derived from an EMBL/GenBank/DDBJ whole genome shotgun (WGS) entry which is preliminary data.</text>
</comment>
<dbReference type="AlphaFoldDB" id="A0A0F9K0H7"/>
<accession>A0A0F9K0H7</accession>
<proteinExistence type="predicted"/>
<reference evidence="1" key="1">
    <citation type="journal article" date="2015" name="Nature">
        <title>Complex archaea that bridge the gap between prokaryotes and eukaryotes.</title>
        <authorList>
            <person name="Spang A."/>
            <person name="Saw J.H."/>
            <person name="Jorgensen S.L."/>
            <person name="Zaremba-Niedzwiedzka K."/>
            <person name="Martijn J."/>
            <person name="Lind A.E."/>
            <person name="van Eijk R."/>
            <person name="Schleper C."/>
            <person name="Guy L."/>
            <person name="Ettema T.J."/>
        </authorList>
    </citation>
    <scope>NUCLEOTIDE SEQUENCE</scope>
</reference>
<evidence type="ECO:0000313" key="1">
    <source>
        <dbReference type="EMBL" id="KKM75483.1"/>
    </source>
</evidence>
<name>A0A0F9K0H7_9ZZZZ</name>
<protein>
    <recommendedName>
        <fullName evidence="2">HNH domain-containing protein</fullName>
    </recommendedName>
</protein>
<organism evidence="1">
    <name type="scientific">marine sediment metagenome</name>
    <dbReference type="NCBI Taxonomy" id="412755"/>
    <lineage>
        <taxon>unclassified sequences</taxon>
        <taxon>metagenomes</taxon>
        <taxon>ecological metagenomes</taxon>
    </lineage>
</organism>
<gene>
    <name evidence="1" type="ORF">LCGC14_1389770</name>
</gene>
<dbReference type="EMBL" id="LAZR01008970">
    <property type="protein sequence ID" value="KKM75483.1"/>
    <property type="molecule type" value="Genomic_DNA"/>
</dbReference>
<sequence>MKIRIDPLDKLFSEFIRRRAMVRVGGCERCLTPKVSYKQLQCSHFHGRSRKSVRWDEDNAVGLCYGCHQYLSSHPQEHLEWFKKHIGVSEFENLEGRMRQRGHPDKQLLTLYYKAQLEEIER</sequence>